<dbReference type="SUPFAM" id="SSF53720">
    <property type="entry name" value="ALDH-like"/>
    <property type="match status" value="1"/>
</dbReference>
<name>A0A8T2IF01_9PIPI</name>
<dbReference type="InterPro" id="IPR016161">
    <property type="entry name" value="Ald_DH/histidinol_DH"/>
</dbReference>
<feature type="domain" description="Aldehyde dehydrogenase" evidence="3">
    <location>
        <begin position="51"/>
        <end position="165"/>
    </location>
</feature>
<evidence type="ECO:0000256" key="1">
    <source>
        <dbReference type="ARBA" id="ARBA00009986"/>
    </source>
</evidence>
<dbReference type="GO" id="GO:0006081">
    <property type="term" value="P:aldehyde metabolic process"/>
    <property type="evidence" value="ECO:0007669"/>
    <property type="project" value="InterPro"/>
</dbReference>
<evidence type="ECO:0000256" key="2">
    <source>
        <dbReference type="ARBA" id="ARBA00023002"/>
    </source>
</evidence>
<dbReference type="GO" id="GO:0005737">
    <property type="term" value="C:cytoplasm"/>
    <property type="evidence" value="ECO:0007669"/>
    <property type="project" value="TreeGrafter"/>
</dbReference>
<dbReference type="OrthoDB" id="440325at2759"/>
<dbReference type="InterPro" id="IPR016162">
    <property type="entry name" value="Ald_DH_N"/>
</dbReference>
<organism evidence="4 5">
    <name type="scientific">Hymenochirus boettgeri</name>
    <name type="common">Congo dwarf clawed frog</name>
    <dbReference type="NCBI Taxonomy" id="247094"/>
    <lineage>
        <taxon>Eukaryota</taxon>
        <taxon>Metazoa</taxon>
        <taxon>Chordata</taxon>
        <taxon>Craniata</taxon>
        <taxon>Vertebrata</taxon>
        <taxon>Euteleostomi</taxon>
        <taxon>Amphibia</taxon>
        <taxon>Batrachia</taxon>
        <taxon>Anura</taxon>
        <taxon>Pipoidea</taxon>
        <taxon>Pipidae</taxon>
        <taxon>Pipinae</taxon>
        <taxon>Hymenochirus</taxon>
    </lineage>
</organism>
<dbReference type="GO" id="GO:0004029">
    <property type="term" value="F:aldehyde dehydrogenase (NAD+) activity"/>
    <property type="evidence" value="ECO:0007669"/>
    <property type="project" value="TreeGrafter"/>
</dbReference>
<reference evidence="4" key="1">
    <citation type="thesis" date="2020" institute="ProQuest LLC" country="789 East Eisenhower Parkway, Ann Arbor, MI, USA">
        <title>Comparative Genomics and Chromosome Evolution.</title>
        <authorList>
            <person name="Mudd A.B."/>
        </authorList>
    </citation>
    <scope>NUCLEOTIDE SEQUENCE</scope>
    <source>
        <strain evidence="4">Female2</strain>
        <tissue evidence="4">Blood</tissue>
    </source>
</reference>
<dbReference type="PANTHER" id="PTHR43570">
    <property type="entry name" value="ALDEHYDE DEHYDROGENASE"/>
    <property type="match status" value="1"/>
</dbReference>
<comment type="similarity">
    <text evidence="1">Belongs to the aldehyde dehydrogenase family.</text>
</comment>
<gene>
    <name evidence="4" type="ORF">GDO86_020621</name>
</gene>
<comment type="caution">
    <text evidence="4">The sequence shown here is derived from an EMBL/GenBank/DDBJ whole genome shotgun (WGS) entry which is preliminary data.</text>
</comment>
<dbReference type="PANTHER" id="PTHR43570:SF2">
    <property type="entry name" value="ALDEHYDE DEHYDROGENASE FAMILY 3 MEMBER B1"/>
    <property type="match status" value="1"/>
</dbReference>
<keyword evidence="2" id="KW-0560">Oxidoreductase</keyword>
<dbReference type="InterPro" id="IPR012394">
    <property type="entry name" value="Aldehyde_DH_NAD(P)"/>
</dbReference>
<dbReference type="GO" id="GO:0004028">
    <property type="term" value="F:3-chloroallyl aldehyde dehydrogenase activity"/>
    <property type="evidence" value="ECO:0007669"/>
    <property type="project" value="TreeGrafter"/>
</dbReference>
<dbReference type="Proteomes" id="UP000812440">
    <property type="component" value="Unassembled WGS sequence"/>
</dbReference>
<evidence type="ECO:0000259" key="3">
    <source>
        <dbReference type="Pfam" id="PF00171"/>
    </source>
</evidence>
<proteinExistence type="inferred from homology"/>
<evidence type="ECO:0000313" key="5">
    <source>
        <dbReference type="Proteomes" id="UP000812440"/>
    </source>
</evidence>
<accession>A0A8T2IF01</accession>
<dbReference type="Pfam" id="PF00171">
    <property type="entry name" value="Aldedh"/>
    <property type="match status" value="1"/>
</dbReference>
<dbReference type="Gene3D" id="3.40.605.10">
    <property type="entry name" value="Aldehyde Dehydrogenase, Chain A, domain 1"/>
    <property type="match status" value="1"/>
</dbReference>
<evidence type="ECO:0000313" key="4">
    <source>
        <dbReference type="EMBL" id="KAG8430433.1"/>
    </source>
</evidence>
<keyword evidence="5" id="KW-1185">Reference proteome</keyword>
<protein>
    <recommendedName>
        <fullName evidence="3">Aldehyde dehydrogenase domain-containing protein</fullName>
    </recommendedName>
</protein>
<dbReference type="AlphaFoldDB" id="A0A8T2IF01"/>
<dbReference type="EMBL" id="JAACNH010000986">
    <property type="protein sequence ID" value="KAG8430433.1"/>
    <property type="molecule type" value="Genomic_DNA"/>
</dbReference>
<sequence length="211" mass="23771">MEDLWETVRERNGKIYGRRKRGSMEDLWETPPFEAEISELSMVKNEINLAINNLNSWMKDEYVTKNLATTFDSAFIRKDPFGVVLIIGPWNYPVHLTLLPLVGAIAAGNCVIVKPSEISQHTERLLAEHLPRYLDKDCFAVICGGAEDTALILQNRFDYIFFTDSAINLSLWEYGATQGVPCNVMGTINSNIVVRISLISSIVDKLSFPTI</sequence>
<dbReference type="InterPro" id="IPR015590">
    <property type="entry name" value="Aldehyde_DH_dom"/>
</dbReference>